<dbReference type="Proteomes" id="UP000190105">
    <property type="component" value="Unassembled WGS sequence"/>
</dbReference>
<keyword evidence="3" id="KW-1185">Reference proteome</keyword>
<evidence type="ECO:0000313" key="3">
    <source>
        <dbReference type="Proteomes" id="UP000190105"/>
    </source>
</evidence>
<dbReference type="RefSeq" id="WP_078697737.1">
    <property type="nucleotide sequence ID" value="NZ_FUYH01000037.1"/>
</dbReference>
<dbReference type="InterPro" id="IPR003797">
    <property type="entry name" value="DegV"/>
</dbReference>
<dbReference type="InterPro" id="IPR043168">
    <property type="entry name" value="DegV_C"/>
</dbReference>
<gene>
    <name evidence="2" type="ORF">SAMN05443428_1376</name>
</gene>
<dbReference type="Gene3D" id="3.30.1180.10">
    <property type="match status" value="1"/>
</dbReference>
<dbReference type="Gene3D" id="3.40.50.10440">
    <property type="entry name" value="Dihydroxyacetone kinase, domain 1"/>
    <property type="match status" value="1"/>
</dbReference>
<dbReference type="EMBL" id="FUYH01000037">
    <property type="protein sequence ID" value="SKA99626.1"/>
    <property type="molecule type" value="Genomic_DNA"/>
</dbReference>
<reference evidence="3" key="1">
    <citation type="submission" date="2017-02" db="EMBL/GenBank/DDBJ databases">
        <authorList>
            <person name="Varghese N."/>
            <person name="Submissions S."/>
        </authorList>
    </citation>
    <scope>NUCLEOTIDE SEQUENCE [LARGE SCALE GENOMIC DNA]</scope>
    <source>
        <strain evidence="3">USBA 833</strain>
    </source>
</reference>
<dbReference type="PROSITE" id="PS51482">
    <property type="entry name" value="DEGV"/>
    <property type="match status" value="1"/>
</dbReference>
<evidence type="ECO:0000313" key="2">
    <source>
        <dbReference type="EMBL" id="SKA99626.1"/>
    </source>
</evidence>
<dbReference type="InterPro" id="IPR050270">
    <property type="entry name" value="DegV_domain_contain"/>
</dbReference>
<accession>A0A1T4YCY3</accession>
<dbReference type="Pfam" id="PF02645">
    <property type="entry name" value="DegV"/>
    <property type="match status" value="1"/>
</dbReference>
<sequence>MPIKIVADSCCDLNDDIKRSTNINIAPLTIELEGEIFRDDENLDIQRFTEKMRNSKESPKTSCPSPQEFIKHYEGEESVFVVTLSAALSGTYRSAMMAKEIFTEEIQKKFIHVFNSKSASVGETLISLKIAELCKLGNEDSEIVSKVEDYISGMKTFFMLNTLENLVKAGRVSPIIAKVTSLLSIKPIMAGTEEGTIKIQEKVVGAQKAFKRFVEIIGEQGVDLENKVLGIAHCNCLDKALEFKNEVLKRYKFKDIIIVPTAGISTVYANEGGLVIAF</sequence>
<protein>
    <submittedName>
        <fullName evidence="2">EDD domain protein, DegV family</fullName>
    </submittedName>
</protein>
<dbReference type="SUPFAM" id="SSF82549">
    <property type="entry name" value="DAK1/DegV-like"/>
    <property type="match status" value="1"/>
</dbReference>
<organism evidence="2 3">
    <name type="scientific">Caloramator quimbayensis</name>
    <dbReference type="NCBI Taxonomy" id="1147123"/>
    <lineage>
        <taxon>Bacteria</taxon>
        <taxon>Bacillati</taxon>
        <taxon>Bacillota</taxon>
        <taxon>Clostridia</taxon>
        <taxon>Eubacteriales</taxon>
        <taxon>Clostridiaceae</taxon>
        <taxon>Caloramator</taxon>
    </lineage>
</organism>
<dbReference type="OrthoDB" id="2138472at2"/>
<keyword evidence="1" id="KW-0446">Lipid-binding</keyword>
<dbReference type="PANTHER" id="PTHR33434:SF2">
    <property type="entry name" value="FATTY ACID-BINDING PROTEIN TM_1468"/>
    <property type="match status" value="1"/>
</dbReference>
<dbReference type="STRING" id="1147123.SAMN05443428_1376"/>
<dbReference type="Gene3D" id="2.20.28.50">
    <property type="entry name" value="degv family protein"/>
    <property type="match status" value="1"/>
</dbReference>
<dbReference type="AlphaFoldDB" id="A0A1T4YCY3"/>
<name>A0A1T4YCY3_9CLOT</name>
<dbReference type="GO" id="GO:0008289">
    <property type="term" value="F:lipid binding"/>
    <property type="evidence" value="ECO:0007669"/>
    <property type="project" value="UniProtKB-KW"/>
</dbReference>
<dbReference type="PANTHER" id="PTHR33434">
    <property type="entry name" value="DEGV DOMAIN-CONTAINING PROTEIN DR_1986-RELATED"/>
    <property type="match status" value="1"/>
</dbReference>
<dbReference type="NCBIfam" id="TIGR00762">
    <property type="entry name" value="DegV"/>
    <property type="match status" value="1"/>
</dbReference>
<proteinExistence type="predicted"/>
<evidence type="ECO:0000256" key="1">
    <source>
        <dbReference type="ARBA" id="ARBA00023121"/>
    </source>
</evidence>